<dbReference type="Gene3D" id="2.60.120.1620">
    <property type="match status" value="1"/>
</dbReference>
<dbReference type="GO" id="GO:0005975">
    <property type="term" value="P:carbohydrate metabolic process"/>
    <property type="evidence" value="ECO:0007669"/>
    <property type="project" value="UniProtKB-ARBA"/>
</dbReference>
<accession>A0A386HPY3</accession>
<evidence type="ECO:0000256" key="1">
    <source>
        <dbReference type="ARBA" id="ARBA00022801"/>
    </source>
</evidence>
<evidence type="ECO:0000313" key="4">
    <source>
        <dbReference type="EMBL" id="AYD48007.1"/>
    </source>
</evidence>
<feature type="chain" id="PRO_5017283381" evidence="2">
    <location>
        <begin position="22"/>
        <end position="857"/>
    </location>
</feature>
<dbReference type="PANTHER" id="PTHR37842">
    <property type="match status" value="1"/>
</dbReference>
<keyword evidence="1 4" id="KW-0378">Hydrolase</keyword>
<dbReference type="PANTHER" id="PTHR37842:SF2">
    <property type="entry name" value="GYLCOSYL HYDROLASE 115 C-TERMINAL DOMAIN-CONTAINING PROTEIN"/>
    <property type="match status" value="1"/>
</dbReference>
<evidence type="ECO:0000259" key="3">
    <source>
        <dbReference type="Pfam" id="PF17829"/>
    </source>
</evidence>
<dbReference type="InterPro" id="IPR042301">
    <property type="entry name" value="GH115_sf"/>
</dbReference>
<gene>
    <name evidence="4" type="ORF">D6B99_10650</name>
</gene>
<dbReference type="EMBL" id="CP032489">
    <property type="protein sequence ID" value="AYD48007.1"/>
    <property type="molecule type" value="Genomic_DNA"/>
</dbReference>
<dbReference type="InterPro" id="IPR041437">
    <property type="entry name" value="GH115_C"/>
</dbReference>
<dbReference type="InterPro" id="IPR031924">
    <property type="entry name" value="GH115"/>
</dbReference>
<dbReference type="Proteomes" id="UP000266118">
    <property type="component" value="Chromosome"/>
</dbReference>
<organism evidence="4 5">
    <name type="scientific">Arachidicoccus soli</name>
    <dbReference type="NCBI Taxonomy" id="2341117"/>
    <lineage>
        <taxon>Bacteria</taxon>
        <taxon>Pseudomonadati</taxon>
        <taxon>Bacteroidota</taxon>
        <taxon>Chitinophagia</taxon>
        <taxon>Chitinophagales</taxon>
        <taxon>Chitinophagaceae</taxon>
        <taxon>Arachidicoccus</taxon>
    </lineage>
</organism>
<evidence type="ECO:0000313" key="5">
    <source>
        <dbReference type="Proteomes" id="UP000266118"/>
    </source>
</evidence>
<keyword evidence="2" id="KW-0732">Signal</keyword>
<dbReference type="GO" id="GO:0016787">
    <property type="term" value="F:hydrolase activity"/>
    <property type="evidence" value="ECO:0007669"/>
    <property type="project" value="UniProtKB-KW"/>
</dbReference>
<keyword evidence="5" id="KW-1185">Reference proteome</keyword>
<feature type="domain" description="Gylcosyl hydrolase 115 C-terminal" evidence="3">
    <location>
        <begin position="684"/>
        <end position="853"/>
    </location>
</feature>
<dbReference type="SUPFAM" id="SSF55545">
    <property type="entry name" value="beta-N-acetylhexosaminidase-like domain"/>
    <property type="match status" value="1"/>
</dbReference>
<name>A0A386HPY3_9BACT</name>
<dbReference type="RefSeq" id="WP_119988033.1">
    <property type="nucleotide sequence ID" value="NZ_CP032489.1"/>
</dbReference>
<dbReference type="Gene3D" id="1.20.58.2150">
    <property type="match status" value="1"/>
</dbReference>
<dbReference type="Pfam" id="PF15979">
    <property type="entry name" value="Glyco_hydro_115"/>
    <property type="match status" value="1"/>
</dbReference>
<evidence type="ECO:0000256" key="2">
    <source>
        <dbReference type="SAM" id="SignalP"/>
    </source>
</evidence>
<dbReference type="AlphaFoldDB" id="A0A386HPY3"/>
<reference evidence="4 5" key="1">
    <citation type="submission" date="2018-09" db="EMBL/GenBank/DDBJ databases">
        <title>Arachidicoccus sp. nov., a bacterium isolated from soil.</title>
        <authorList>
            <person name="Weon H.-Y."/>
            <person name="Kwon S.-W."/>
            <person name="Lee S.A."/>
        </authorList>
    </citation>
    <scope>NUCLEOTIDE SEQUENCE [LARGE SCALE GENOMIC DNA]</scope>
    <source>
        <strain evidence="4 5">KIS59-12</strain>
    </source>
</reference>
<dbReference type="KEGG" id="ark:D6B99_10650"/>
<dbReference type="Pfam" id="PF17829">
    <property type="entry name" value="GH115_C"/>
    <property type="match status" value="1"/>
</dbReference>
<sequence>MKRCLALFIFIACFFCVKIQAQNFVSEKNSSGAFPVFTGKNMATICVDDSDYFLVRKGASFLQQDIQMVAGQKPELVHTLPSTKNIIIIGSIEKSVWIQQLIKSKQLNVDALKGKWEAYHLEVIAHPFKGIGKALVIVGSDRRGTAYGVFTLSQQMGVSPWNWWADVPVKKKKELFVKEGTYNFGSPSVKYRGIFLNDEAPALSGWVHEKFGGFNHLFYEKVFELLLRLKANYLWPAMWGSAFNNDDTLNPIMAEKYGIVMGTSHQEPMNQATEHWRHENKGAWDYQTNDSTLRAFWKQGIENMDHRESIVTIGMRGNGDEPMTEGSNIALLEKIVKDQRKIITQVTGKPASETPQDWALYKEVQDYYDKGMKVPDDVTLLFSDDNWGNIRRLPKLHAIPRSGGYGIYYHFDYVGGPRNYKWLNTNNISRVWEQMHLAYEHHVKNIWIVNVGDLKPMEFPINFFLDYAWNVKNWNEDNLEDYYTQWARKQFGAKYANEIGNIIQKYTQYNARRKPELLNENTYSILNYDESNRVKNDYDRLVVEAEKINEALPVTYRNAFFELVLHPVKACANLQDLYTAVAWNHYYAKQNNPLANKYADSAKWFYKNDSLISSEYNRLDNGKWNHMMDQTHIGYTYWQEPRHQKMPEVTYVPNNLKPDDVGVNNFIDRSAASLIPKKGKGNIFYEKNGYVSMEAAHYTRKINTNNIQWKVIPGIGRDGDGVTSFPVTANVQTLTDRSPHLEYEFYSYDKADFKIAAYFSPTLNFQNDLTGLEFAISVDKEQPQIVSLNKGDANQWNWSKWVSDDVIIKTTNHSLNNAGKHVLKFWMISPAVVLQKIVADFGGVKQSYLGPPETLAK</sequence>
<dbReference type="Gene3D" id="3.30.379.10">
    <property type="entry name" value="Chitobiase/beta-hexosaminidase domain 2-like"/>
    <property type="match status" value="1"/>
</dbReference>
<dbReference type="OrthoDB" id="8727830at2"/>
<protein>
    <submittedName>
        <fullName evidence="4">Glycosyhydrolase</fullName>
    </submittedName>
</protein>
<feature type="signal peptide" evidence="2">
    <location>
        <begin position="1"/>
        <end position="21"/>
    </location>
</feature>
<dbReference type="Gene3D" id="3.20.20.520">
    <property type="entry name" value="Glycosyl hydrolase family 115"/>
    <property type="match status" value="1"/>
</dbReference>
<proteinExistence type="predicted"/>
<dbReference type="InterPro" id="IPR029018">
    <property type="entry name" value="Hex-like_dom2"/>
</dbReference>